<feature type="region of interest" description="Disordered" evidence="1">
    <location>
        <begin position="1"/>
        <end position="100"/>
    </location>
</feature>
<evidence type="ECO:0000313" key="2">
    <source>
        <dbReference type="EMBL" id="KEQ23013.1"/>
    </source>
</evidence>
<sequence>MSLNDTNQDGFMSEAPQKKYTDLGTVESQRNDLTAEEFPEGPYGSSLLTESLGKSTPWREDQRSYNQFTYENRELHAGLSRGYPDAHPTHDSSGDDDVEE</sequence>
<name>A0A081NX40_9BACL</name>
<evidence type="ECO:0008006" key="4">
    <source>
        <dbReference type="Google" id="ProtNLM"/>
    </source>
</evidence>
<feature type="compositionally biased region" description="Polar residues" evidence="1">
    <location>
        <begin position="1"/>
        <end position="10"/>
    </location>
</feature>
<accession>A0A081NX40</accession>
<keyword evidence="3" id="KW-1185">Reference proteome</keyword>
<comment type="caution">
    <text evidence="2">The sequence shown here is derived from an EMBL/GenBank/DDBJ whole genome shotgun (WGS) entry which is preliminary data.</text>
</comment>
<protein>
    <recommendedName>
        <fullName evidence="4">Cytosolic protein</fullName>
    </recommendedName>
</protein>
<dbReference type="Proteomes" id="UP000028123">
    <property type="component" value="Unassembled WGS sequence"/>
</dbReference>
<organism evidence="2 3">
    <name type="scientific">Paenibacillus tyrfis</name>
    <dbReference type="NCBI Taxonomy" id="1501230"/>
    <lineage>
        <taxon>Bacteria</taxon>
        <taxon>Bacillati</taxon>
        <taxon>Bacillota</taxon>
        <taxon>Bacilli</taxon>
        <taxon>Bacillales</taxon>
        <taxon>Paenibacillaceae</taxon>
        <taxon>Paenibacillus</taxon>
    </lineage>
</organism>
<dbReference type="eggNOG" id="ENOG5032VKV">
    <property type="taxonomic scope" value="Bacteria"/>
</dbReference>
<dbReference type="AlphaFoldDB" id="A0A081NX40"/>
<evidence type="ECO:0000313" key="3">
    <source>
        <dbReference type="Proteomes" id="UP000028123"/>
    </source>
</evidence>
<proteinExistence type="predicted"/>
<evidence type="ECO:0000256" key="1">
    <source>
        <dbReference type="SAM" id="MobiDB-lite"/>
    </source>
</evidence>
<dbReference type="RefSeq" id="WP_036689890.1">
    <property type="nucleotide sequence ID" value="NZ_JNVM01000028.1"/>
</dbReference>
<gene>
    <name evidence="2" type="ORF">ET33_19030</name>
</gene>
<dbReference type="EMBL" id="JNVM01000028">
    <property type="protein sequence ID" value="KEQ23013.1"/>
    <property type="molecule type" value="Genomic_DNA"/>
</dbReference>
<reference evidence="2 3" key="1">
    <citation type="submission" date="2014-06" db="EMBL/GenBank/DDBJ databases">
        <title>Draft genome sequence of Paenibacillus sp. MSt1.</title>
        <authorList>
            <person name="Aw Y.K."/>
            <person name="Ong K.S."/>
            <person name="Gan H.M."/>
            <person name="Lee S.M."/>
        </authorList>
    </citation>
    <scope>NUCLEOTIDE SEQUENCE [LARGE SCALE GENOMIC DNA]</scope>
    <source>
        <strain evidence="2 3">MSt1</strain>
    </source>
</reference>